<dbReference type="InterPro" id="IPR001444">
    <property type="entry name" value="Flag_bb_rod_N"/>
</dbReference>
<accession>A0A383BWC1</accession>
<dbReference type="AlphaFoldDB" id="A0A383BWC1"/>
<dbReference type="EMBL" id="UINC01203722">
    <property type="protein sequence ID" value="SVE24113.1"/>
    <property type="molecule type" value="Genomic_DNA"/>
</dbReference>
<sequence length="55" mass="5749">MINGMFNALSGLRTSSQKLQNSANNLANVQTSGFKKNSVTISEVKSGGSQLTSTT</sequence>
<dbReference type="Pfam" id="PF00460">
    <property type="entry name" value="Flg_bb_rod"/>
    <property type="match status" value="1"/>
</dbReference>
<protein>
    <recommendedName>
        <fullName evidence="1">Flagellar basal body rod protein N-terminal domain-containing protein</fullName>
    </recommendedName>
</protein>
<evidence type="ECO:0000259" key="1">
    <source>
        <dbReference type="Pfam" id="PF00460"/>
    </source>
</evidence>
<reference evidence="2" key="1">
    <citation type="submission" date="2018-05" db="EMBL/GenBank/DDBJ databases">
        <authorList>
            <person name="Lanie J.A."/>
            <person name="Ng W.-L."/>
            <person name="Kazmierczak K.M."/>
            <person name="Andrzejewski T.M."/>
            <person name="Davidsen T.M."/>
            <person name="Wayne K.J."/>
            <person name="Tettelin H."/>
            <person name="Glass J.I."/>
            <person name="Rusch D."/>
            <person name="Podicherti R."/>
            <person name="Tsui H.-C.T."/>
            <person name="Winkler M.E."/>
        </authorList>
    </citation>
    <scope>NUCLEOTIDE SEQUENCE</scope>
</reference>
<proteinExistence type="predicted"/>
<evidence type="ECO:0000313" key="2">
    <source>
        <dbReference type="EMBL" id="SVE24113.1"/>
    </source>
</evidence>
<organism evidence="2">
    <name type="scientific">marine metagenome</name>
    <dbReference type="NCBI Taxonomy" id="408172"/>
    <lineage>
        <taxon>unclassified sequences</taxon>
        <taxon>metagenomes</taxon>
        <taxon>ecological metagenomes</taxon>
    </lineage>
</organism>
<feature type="domain" description="Flagellar basal body rod protein N-terminal" evidence="1">
    <location>
        <begin position="7"/>
        <end position="35"/>
    </location>
</feature>
<feature type="non-terminal residue" evidence="2">
    <location>
        <position position="55"/>
    </location>
</feature>
<gene>
    <name evidence="2" type="ORF">METZ01_LOCUS476967</name>
</gene>
<name>A0A383BWC1_9ZZZZ</name>